<accession>A0A0C9YRB8</accession>
<name>A0A0C9YRB8_9AGAM</name>
<dbReference type="AlphaFoldDB" id="A0A0C9YRB8"/>
<reference evidence="2" key="2">
    <citation type="submission" date="2015-01" db="EMBL/GenBank/DDBJ databases">
        <title>Evolutionary Origins and Diversification of the Mycorrhizal Mutualists.</title>
        <authorList>
            <consortium name="DOE Joint Genome Institute"/>
            <consortium name="Mycorrhizal Genomics Consortium"/>
            <person name="Kohler A."/>
            <person name="Kuo A."/>
            <person name="Nagy L.G."/>
            <person name="Floudas D."/>
            <person name="Copeland A."/>
            <person name="Barry K.W."/>
            <person name="Cichocki N."/>
            <person name="Veneault-Fourrey C."/>
            <person name="LaButti K."/>
            <person name="Lindquist E.A."/>
            <person name="Lipzen A."/>
            <person name="Lundell T."/>
            <person name="Morin E."/>
            <person name="Murat C."/>
            <person name="Riley R."/>
            <person name="Ohm R."/>
            <person name="Sun H."/>
            <person name="Tunlid A."/>
            <person name="Henrissat B."/>
            <person name="Grigoriev I.V."/>
            <person name="Hibbett D.S."/>
            <person name="Martin F."/>
        </authorList>
    </citation>
    <scope>NUCLEOTIDE SEQUENCE [LARGE SCALE GENOMIC DNA]</scope>
    <source>
        <strain evidence="2">441</strain>
    </source>
</reference>
<dbReference type="Proteomes" id="UP000054018">
    <property type="component" value="Unassembled WGS sequence"/>
</dbReference>
<evidence type="ECO:0000313" key="1">
    <source>
        <dbReference type="EMBL" id="KIK10553.1"/>
    </source>
</evidence>
<dbReference type="STRING" id="765257.A0A0C9YRB8"/>
<reference evidence="1 2" key="1">
    <citation type="submission" date="2014-04" db="EMBL/GenBank/DDBJ databases">
        <authorList>
            <consortium name="DOE Joint Genome Institute"/>
            <person name="Kuo A."/>
            <person name="Kohler A."/>
            <person name="Costa M.D."/>
            <person name="Nagy L.G."/>
            <person name="Floudas D."/>
            <person name="Copeland A."/>
            <person name="Barry K.W."/>
            <person name="Cichocki N."/>
            <person name="Veneault-Fourrey C."/>
            <person name="LaButti K."/>
            <person name="Lindquist E.A."/>
            <person name="Lipzen A."/>
            <person name="Lundell T."/>
            <person name="Morin E."/>
            <person name="Murat C."/>
            <person name="Sun H."/>
            <person name="Tunlid A."/>
            <person name="Henrissat B."/>
            <person name="Grigoriev I.V."/>
            <person name="Hibbett D.S."/>
            <person name="Martin F."/>
            <person name="Nordberg H.P."/>
            <person name="Cantor M.N."/>
            <person name="Hua S.X."/>
        </authorList>
    </citation>
    <scope>NUCLEOTIDE SEQUENCE [LARGE SCALE GENOMIC DNA]</scope>
    <source>
        <strain evidence="1 2">441</strain>
    </source>
</reference>
<dbReference type="PANTHER" id="PTHR10622">
    <property type="entry name" value="HET DOMAIN-CONTAINING PROTEIN"/>
    <property type="match status" value="1"/>
</dbReference>
<gene>
    <name evidence="1" type="ORF">PISMIDRAFT_690962</name>
</gene>
<keyword evidence="2" id="KW-1185">Reference proteome</keyword>
<dbReference type="OrthoDB" id="2691029at2759"/>
<dbReference type="HOGENOM" id="CLU_000288_138_6_1"/>
<evidence type="ECO:0000313" key="2">
    <source>
        <dbReference type="Proteomes" id="UP000054018"/>
    </source>
</evidence>
<organism evidence="1 2">
    <name type="scientific">Pisolithus microcarpus 441</name>
    <dbReference type="NCBI Taxonomy" id="765257"/>
    <lineage>
        <taxon>Eukaryota</taxon>
        <taxon>Fungi</taxon>
        <taxon>Dikarya</taxon>
        <taxon>Basidiomycota</taxon>
        <taxon>Agaricomycotina</taxon>
        <taxon>Agaricomycetes</taxon>
        <taxon>Agaricomycetidae</taxon>
        <taxon>Boletales</taxon>
        <taxon>Sclerodermatineae</taxon>
        <taxon>Pisolithaceae</taxon>
        <taxon>Pisolithus</taxon>
    </lineage>
</organism>
<sequence length="424" mass="47208">MPAIGGLGKLQGFCAIACEWSYLWAWSDTCCIDKHSSAEVQETIGSMFAWYRQSALTIVYLSDVPDTGSIGNSEWFRRGWTLQELLAPRTVLFYTRNWSLYKNLTSANHKKDATVLAELARETGIEPWFLYYFSPGMGNARSRLQWASSRLTTRPEDIAYSLFGIFNLHLPVLYGESAEHALGRLLTEIVSQSGDISVLNWVGEPSPFHSCFPAHITSYQRLSMPPPRLNAEERSSAVSVGLRSSEVLSLRDLPGSPTVRSVQLRIPDSNILGDAHDIHSPARVPLARFFGRLLALPCIPYQVAAIQLKGTDPSTPNYTYNIQASGLTPLEIALPVNLEDATRSQGVLYLVRPWHSKLLGPFAELYAVTDEQLVSALWTPFNALLLTQLPHNEYKRIASSTLITAHPLDQASVMNSEIRVFNIV</sequence>
<evidence type="ECO:0008006" key="3">
    <source>
        <dbReference type="Google" id="ProtNLM"/>
    </source>
</evidence>
<dbReference type="PANTHER" id="PTHR10622:SF10">
    <property type="entry name" value="HET DOMAIN-CONTAINING PROTEIN"/>
    <property type="match status" value="1"/>
</dbReference>
<proteinExistence type="predicted"/>
<protein>
    <recommendedName>
        <fullName evidence="3">Heterokaryon incompatibility domain-containing protein</fullName>
    </recommendedName>
</protein>
<dbReference type="EMBL" id="KN834578">
    <property type="protein sequence ID" value="KIK10553.1"/>
    <property type="molecule type" value="Genomic_DNA"/>
</dbReference>